<evidence type="ECO:0000259" key="4">
    <source>
        <dbReference type="PROSITE" id="PS50949"/>
    </source>
</evidence>
<accession>A0A926EU81</accession>
<dbReference type="FunFam" id="1.10.10.10:FF:000079">
    <property type="entry name" value="GntR family transcriptional regulator"/>
    <property type="match status" value="1"/>
</dbReference>
<proteinExistence type="predicted"/>
<dbReference type="PROSITE" id="PS50949">
    <property type="entry name" value="HTH_GNTR"/>
    <property type="match status" value="1"/>
</dbReference>
<evidence type="ECO:0000256" key="3">
    <source>
        <dbReference type="ARBA" id="ARBA00023163"/>
    </source>
</evidence>
<dbReference type="GO" id="GO:0003700">
    <property type="term" value="F:DNA-binding transcription factor activity"/>
    <property type="evidence" value="ECO:0007669"/>
    <property type="project" value="InterPro"/>
</dbReference>
<dbReference type="PRINTS" id="PR00035">
    <property type="entry name" value="HTHGNTR"/>
</dbReference>
<dbReference type="SUPFAM" id="SSF64288">
    <property type="entry name" value="Chorismate lyase-like"/>
    <property type="match status" value="1"/>
</dbReference>
<organism evidence="5 6">
    <name type="scientific">Youxingia wuxianensis</name>
    <dbReference type="NCBI Taxonomy" id="2763678"/>
    <lineage>
        <taxon>Bacteria</taxon>
        <taxon>Bacillati</taxon>
        <taxon>Bacillota</taxon>
        <taxon>Clostridia</taxon>
        <taxon>Eubacteriales</taxon>
        <taxon>Oscillospiraceae</taxon>
        <taxon>Youxingia</taxon>
    </lineage>
</organism>
<dbReference type="InterPro" id="IPR011663">
    <property type="entry name" value="UTRA"/>
</dbReference>
<dbReference type="InterPro" id="IPR036390">
    <property type="entry name" value="WH_DNA-bd_sf"/>
</dbReference>
<keyword evidence="6" id="KW-1185">Reference proteome</keyword>
<gene>
    <name evidence="5" type="ORF">H8705_13345</name>
</gene>
<dbReference type="SMART" id="SM00866">
    <property type="entry name" value="UTRA"/>
    <property type="match status" value="1"/>
</dbReference>
<protein>
    <submittedName>
        <fullName evidence="5">GntR family transcriptional regulator</fullName>
    </submittedName>
</protein>
<dbReference type="AlphaFoldDB" id="A0A926EU81"/>
<evidence type="ECO:0000256" key="2">
    <source>
        <dbReference type="ARBA" id="ARBA00023125"/>
    </source>
</evidence>
<dbReference type="Proteomes" id="UP000623678">
    <property type="component" value="Unassembled WGS sequence"/>
</dbReference>
<keyword evidence="3" id="KW-0804">Transcription</keyword>
<dbReference type="PANTHER" id="PTHR44846">
    <property type="entry name" value="MANNOSYL-D-GLYCERATE TRANSPORT/METABOLISM SYSTEM REPRESSOR MNGR-RELATED"/>
    <property type="match status" value="1"/>
</dbReference>
<dbReference type="GO" id="GO:0003677">
    <property type="term" value="F:DNA binding"/>
    <property type="evidence" value="ECO:0007669"/>
    <property type="project" value="UniProtKB-KW"/>
</dbReference>
<dbReference type="EMBL" id="JACRTD010000016">
    <property type="protein sequence ID" value="MBC8586564.1"/>
    <property type="molecule type" value="Genomic_DNA"/>
</dbReference>
<dbReference type="Gene3D" id="3.40.1410.10">
    <property type="entry name" value="Chorismate lyase-like"/>
    <property type="match status" value="1"/>
</dbReference>
<dbReference type="PANTHER" id="PTHR44846:SF1">
    <property type="entry name" value="MANNOSYL-D-GLYCERATE TRANSPORT_METABOLISM SYSTEM REPRESSOR MNGR-RELATED"/>
    <property type="match status" value="1"/>
</dbReference>
<reference evidence="5" key="1">
    <citation type="submission" date="2020-08" db="EMBL/GenBank/DDBJ databases">
        <title>Genome public.</title>
        <authorList>
            <person name="Liu C."/>
            <person name="Sun Q."/>
        </authorList>
    </citation>
    <scope>NUCLEOTIDE SEQUENCE</scope>
    <source>
        <strain evidence="5">NSJ-64</strain>
    </source>
</reference>
<dbReference type="InterPro" id="IPR028978">
    <property type="entry name" value="Chorismate_lyase_/UTRA_dom_sf"/>
</dbReference>
<dbReference type="RefSeq" id="WP_262396285.1">
    <property type="nucleotide sequence ID" value="NZ_JACRTD010000016.1"/>
</dbReference>
<dbReference type="Pfam" id="PF00392">
    <property type="entry name" value="GntR"/>
    <property type="match status" value="1"/>
</dbReference>
<keyword evidence="2" id="KW-0238">DNA-binding</keyword>
<comment type="caution">
    <text evidence="5">The sequence shown here is derived from an EMBL/GenBank/DDBJ whole genome shotgun (WGS) entry which is preliminary data.</text>
</comment>
<feature type="domain" description="HTH gntR-type" evidence="4">
    <location>
        <begin position="5"/>
        <end position="73"/>
    </location>
</feature>
<dbReference type="SUPFAM" id="SSF46785">
    <property type="entry name" value="Winged helix' DNA-binding domain"/>
    <property type="match status" value="1"/>
</dbReference>
<dbReference type="Pfam" id="PF07702">
    <property type="entry name" value="UTRA"/>
    <property type="match status" value="1"/>
</dbReference>
<keyword evidence="1" id="KW-0805">Transcription regulation</keyword>
<dbReference type="InterPro" id="IPR036388">
    <property type="entry name" value="WH-like_DNA-bd_sf"/>
</dbReference>
<dbReference type="CDD" id="cd07377">
    <property type="entry name" value="WHTH_GntR"/>
    <property type="match status" value="1"/>
</dbReference>
<dbReference type="Gene3D" id="1.10.10.10">
    <property type="entry name" value="Winged helix-like DNA-binding domain superfamily/Winged helix DNA-binding domain"/>
    <property type="match status" value="1"/>
</dbReference>
<evidence type="ECO:0000256" key="1">
    <source>
        <dbReference type="ARBA" id="ARBA00023015"/>
    </source>
</evidence>
<name>A0A926EU81_9FIRM</name>
<dbReference type="InterPro" id="IPR000524">
    <property type="entry name" value="Tscrpt_reg_HTH_GntR"/>
</dbReference>
<evidence type="ECO:0000313" key="6">
    <source>
        <dbReference type="Proteomes" id="UP000623678"/>
    </source>
</evidence>
<dbReference type="GO" id="GO:0045892">
    <property type="term" value="P:negative regulation of DNA-templated transcription"/>
    <property type="evidence" value="ECO:0007669"/>
    <property type="project" value="TreeGrafter"/>
</dbReference>
<dbReference type="SMART" id="SM00345">
    <property type="entry name" value="HTH_GNTR"/>
    <property type="match status" value="1"/>
</dbReference>
<sequence>MPIQNPLYIQISNQINDMISSGELKYGQSIPSERELSELFNVNRKTLRKATSLLVEEGVLVRIRGKGTYIEKASASYMVDKVYGFNEMLRNNGMEPSSRLLYTEKRKARRKFAKILNVDENDDIYRLVRLRLGNNQPMALQNTYISYNIFPHIEKIDFTMFSLYDVLNQYKITIKRTLEKITPIIINNPEAKILKRAPGAPGFMTEETSYDVNGLIIDYTKTYTNNLKITADAFSQKANVSEYLVNDDDTIL</sequence>
<dbReference type="InterPro" id="IPR050679">
    <property type="entry name" value="Bact_HTH_transcr_reg"/>
</dbReference>
<evidence type="ECO:0000313" key="5">
    <source>
        <dbReference type="EMBL" id="MBC8586564.1"/>
    </source>
</evidence>